<dbReference type="HOGENOM" id="CLU_2942683_0_0_1"/>
<sequence length="60" mass="6963">MITNPTKRVSRQTTKCIIQQSPFVNFARLGHVKEKLSRKIIHNEPICRTQRKGKETRAST</sequence>
<evidence type="ECO:0000313" key="2">
    <source>
        <dbReference type="Proteomes" id="UP000054018"/>
    </source>
</evidence>
<protein>
    <submittedName>
        <fullName evidence="1">Uncharacterized protein</fullName>
    </submittedName>
</protein>
<accession>A0A0C9YIE3</accession>
<gene>
    <name evidence="1" type="ORF">PISMIDRAFT_688611</name>
</gene>
<dbReference type="AlphaFoldDB" id="A0A0C9YIE3"/>
<reference evidence="2" key="2">
    <citation type="submission" date="2015-01" db="EMBL/GenBank/DDBJ databases">
        <title>Evolutionary Origins and Diversification of the Mycorrhizal Mutualists.</title>
        <authorList>
            <consortium name="DOE Joint Genome Institute"/>
            <consortium name="Mycorrhizal Genomics Consortium"/>
            <person name="Kohler A."/>
            <person name="Kuo A."/>
            <person name="Nagy L.G."/>
            <person name="Floudas D."/>
            <person name="Copeland A."/>
            <person name="Barry K.W."/>
            <person name="Cichocki N."/>
            <person name="Veneault-Fourrey C."/>
            <person name="LaButti K."/>
            <person name="Lindquist E.A."/>
            <person name="Lipzen A."/>
            <person name="Lundell T."/>
            <person name="Morin E."/>
            <person name="Murat C."/>
            <person name="Riley R."/>
            <person name="Ohm R."/>
            <person name="Sun H."/>
            <person name="Tunlid A."/>
            <person name="Henrissat B."/>
            <person name="Grigoriev I.V."/>
            <person name="Hibbett D.S."/>
            <person name="Martin F."/>
        </authorList>
    </citation>
    <scope>NUCLEOTIDE SEQUENCE [LARGE SCALE GENOMIC DNA]</scope>
    <source>
        <strain evidence="2">441</strain>
    </source>
</reference>
<dbReference type="Proteomes" id="UP000054018">
    <property type="component" value="Unassembled WGS sequence"/>
</dbReference>
<proteinExistence type="predicted"/>
<organism evidence="1 2">
    <name type="scientific">Pisolithus microcarpus 441</name>
    <dbReference type="NCBI Taxonomy" id="765257"/>
    <lineage>
        <taxon>Eukaryota</taxon>
        <taxon>Fungi</taxon>
        <taxon>Dikarya</taxon>
        <taxon>Basidiomycota</taxon>
        <taxon>Agaricomycotina</taxon>
        <taxon>Agaricomycetes</taxon>
        <taxon>Agaricomycetidae</taxon>
        <taxon>Boletales</taxon>
        <taxon>Sclerodermatineae</taxon>
        <taxon>Pisolithaceae</taxon>
        <taxon>Pisolithus</taxon>
    </lineage>
</organism>
<reference evidence="1 2" key="1">
    <citation type="submission" date="2014-04" db="EMBL/GenBank/DDBJ databases">
        <authorList>
            <consortium name="DOE Joint Genome Institute"/>
            <person name="Kuo A."/>
            <person name="Kohler A."/>
            <person name="Costa M.D."/>
            <person name="Nagy L.G."/>
            <person name="Floudas D."/>
            <person name="Copeland A."/>
            <person name="Barry K.W."/>
            <person name="Cichocki N."/>
            <person name="Veneault-Fourrey C."/>
            <person name="LaButti K."/>
            <person name="Lindquist E.A."/>
            <person name="Lipzen A."/>
            <person name="Lundell T."/>
            <person name="Morin E."/>
            <person name="Murat C."/>
            <person name="Sun H."/>
            <person name="Tunlid A."/>
            <person name="Henrissat B."/>
            <person name="Grigoriev I.V."/>
            <person name="Hibbett D.S."/>
            <person name="Martin F."/>
            <person name="Nordberg H.P."/>
            <person name="Cantor M.N."/>
            <person name="Hua S.X."/>
        </authorList>
    </citation>
    <scope>NUCLEOTIDE SEQUENCE [LARGE SCALE GENOMIC DNA]</scope>
    <source>
        <strain evidence="1 2">441</strain>
    </source>
</reference>
<evidence type="ECO:0000313" key="1">
    <source>
        <dbReference type="EMBL" id="KIK13534.1"/>
    </source>
</evidence>
<dbReference type="EMBL" id="KN833989">
    <property type="protein sequence ID" value="KIK13534.1"/>
    <property type="molecule type" value="Genomic_DNA"/>
</dbReference>
<keyword evidence="2" id="KW-1185">Reference proteome</keyword>
<name>A0A0C9YIE3_9AGAM</name>